<protein>
    <submittedName>
        <fullName evidence="5">UV damage endonuclease UvdE</fullName>
    </submittedName>
</protein>
<dbReference type="InterPro" id="IPR019236">
    <property type="entry name" value="APP1_cat"/>
</dbReference>
<feature type="compositionally biased region" description="Low complexity" evidence="3">
    <location>
        <begin position="1433"/>
        <end position="1459"/>
    </location>
</feature>
<feature type="compositionally biased region" description="Basic and acidic residues" evidence="3">
    <location>
        <begin position="1462"/>
        <end position="1473"/>
    </location>
</feature>
<dbReference type="PANTHER" id="PTHR31290:SF5">
    <property type="entry name" value="UV-DAMAGE ENDONUCLEASE"/>
    <property type="match status" value="1"/>
</dbReference>
<feature type="compositionally biased region" description="Low complexity" evidence="3">
    <location>
        <begin position="1520"/>
        <end position="1534"/>
    </location>
</feature>
<evidence type="ECO:0000313" key="5">
    <source>
        <dbReference type="EMBL" id="PGH02890.1"/>
    </source>
</evidence>
<feature type="compositionally biased region" description="Low complexity" evidence="3">
    <location>
        <begin position="1622"/>
        <end position="1636"/>
    </location>
</feature>
<feature type="compositionally biased region" description="Basic and acidic residues" evidence="3">
    <location>
        <begin position="1407"/>
        <end position="1416"/>
    </location>
</feature>
<dbReference type="Pfam" id="PF09949">
    <property type="entry name" value="APP1_cat"/>
    <property type="match status" value="1"/>
</dbReference>
<feature type="region of interest" description="Disordered" evidence="3">
    <location>
        <begin position="547"/>
        <end position="575"/>
    </location>
</feature>
<dbReference type="OrthoDB" id="541883at2759"/>
<evidence type="ECO:0000256" key="2">
    <source>
        <dbReference type="ARBA" id="ARBA00023204"/>
    </source>
</evidence>
<dbReference type="GO" id="GO:0005634">
    <property type="term" value="C:nucleus"/>
    <property type="evidence" value="ECO:0007669"/>
    <property type="project" value="TreeGrafter"/>
</dbReference>
<dbReference type="PANTHER" id="PTHR31290">
    <property type="entry name" value="UV-DAMAGE ENDONUCLEASE"/>
    <property type="match status" value="1"/>
</dbReference>
<proteinExistence type="predicted"/>
<name>A0A2B7X223_POLH7</name>
<dbReference type="GO" id="GO:0043504">
    <property type="term" value="P:mitochondrial DNA repair"/>
    <property type="evidence" value="ECO:0007669"/>
    <property type="project" value="TreeGrafter"/>
</dbReference>
<evidence type="ECO:0000256" key="1">
    <source>
        <dbReference type="ARBA" id="ARBA00022763"/>
    </source>
</evidence>
<feature type="compositionally biased region" description="Polar residues" evidence="3">
    <location>
        <begin position="1537"/>
        <end position="1574"/>
    </location>
</feature>
<feature type="region of interest" description="Disordered" evidence="3">
    <location>
        <begin position="605"/>
        <end position="715"/>
    </location>
</feature>
<accession>A0A2B7X223</accession>
<dbReference type="GO" id="GO:0005739">
    <property type="term" value="C:mitochondrion"/>
    <property type="evidence" value="ECO:0007669"/>
    <property type="project" value="TreeGrafter"/>
</dbReference>
<evidence type="ECO:0000256" key="3">
    <source>
        <dbReference type="SAM" id="MobiDB-lite"/>
    </source>
</evidence>
<keyword evidence="2" id="KW-0234">DNA repair</keyword>
<dbReference type="GO" id="GO:0008195">
    <property type="term" value="F:phosphatidate phosphatase activity"/>
    <property type="evidence" value="ECO:0007669"/>
    <property type="project" value="InterPro"/>
</dbReference>
<dbReference type="GO" id="GO:0006289">
    <property type="term" value="P:nucleotide-excision repair"/>
    <property type="evidence" value="ECO:0007669"/>
    <property type="project" value="InterPro"/>
</dbReference>
<evidence type="ECO:0000313" key="6">
    <source>
        <dbReference type="Proteomes" id="UP000224634"/>
    </source>
</evidence>
<feature type="region of interest" description="Disordered" evidence="3">
    <location>
        <begin position="79"/>
        <end position="177"/>
    </location>
</feature>
<keyword evidence="5" id="KW-0378">Hydrolase</keyword>
<feature type="compositionally biased region" description="Acidic residues" evidence="3">
    <location>
        <begin position="156"/>
        <end position="171"/>
    </location>
</feature>
<keyword evidence="6" id="KW-1185">Reference proteome</keyword>
<sequence>MSGLNALFYKCKLPTPIRLLLAHNPRCPHLGSGPKVSTRRLTVSRGSSPLTLHNASSPSPPHISRLVIAGFMAKRKRSSIPAATNSTSDPVASGGVLPLQSEPSLPVELPSSTISQDGSRILGDGSCSPLSDVSETPASKGTSTTPAKKSSNGEILDPESDVEVPANEEEVKEAISRPPPVNSPYLPLPWKGRLGYACLCTYLRTSKPPVFSSRTCRIASILENRHPLKDPSQAPHRTKNRPDRDQPADHALGLAFVQQLGLANARDIVKMLHWNDRYGIKFMRLSSDMFPFASHAEYGYTLAPFAAGVLVEAGKVAAELKHRLSVHPGQFTQLGSPRKQVIVSSIRDLEYHSEMLRLLKLPPQQNRDAVMILHMGGTFGDKPATLDRFRENYKTLSQDIKNRLVLENDDVSWTVHDLLPVCEELNIPLVLDYHHHNINFDADKIREGTLDIMNLYDRIKATWTRKGITQKMHYSEPTPAAITKSQRRKHNPRVQMLPPCDPTMDLMIEAKDKEQAVFDLMRTYKLPGFEQINEIVPYVRFDENVTTKRRKTKDSDTDAGNNGKTIPDEEVGMGGPEGRVYWPPGMEHWLRPEKRTTKRNIAAAIAETTQPKSGRRVKAAAVTEPAAIEPEEVSETPKTKQKKTAKGTKSTATKGRRERKAASSPSPSSSSDEQLPSIDSDELAGPEPSEKLATRASRRTKVAPPRPLLPSRLGASASSSFKLRSRLLLRTPPQSQWSLLRYLFPHTHQRARTRFLDFRHETIPYWRQRAHSRIYRAIVDRQQRVKRRRAIGTATATATAAAAGWKNYRRGGLINLLVWVQRGRRAISWGAAGAGLKKKKAKNRTSGLDSGGSSRSIAAAAAPAAGLGSTYTAAAAARAKDAKVGNMTSQPSPWGDNAMDSGYGYEWGAAGRGEEPIRERGTRRRKVFGYLKAANELRQSYSAQWGQRKDLDDEGGGMPGAYPDFEAARYGDEEMVLFPSYGRRHVRRRPEVDYGREGGMDLDHNDPEAVGQWEYWKGEWEKYESDHAVVDIDVRGWLYAPHRGPLNRKNRILISLARRLSGIPAPNTVTAESRVSTPSPGLRDRVAHQDDALVEKQAQSIINKVPGDTDSEFRSEPASSSREFMTQDEITAANAQLMERLRPFLTNPIVSVPLTVFFFNKNQSQSRTVSTNEGGHFSLRAALDFVPTHIRVLAAEHLSATEEVSIIESTGISLISDIDDTIKHSAITSGAKEIFRNTFVRNYADLRVLGVKEWYSKLADMDVRIHYVSNSPWQLYPLLTNFFAFVGLPSGSFHLKQYSGMMQGIFEPTTEKKKPTLERIMLDFPDRRFILVGDSGEADLEAYTDLVLANPGRVLAVFIRDVTTPNHSKFFDKSVAHLERPPRIASVDRLADNPDASQNRPSLPPRRYLDERKEPDSGNPIDLIDLDTEIKESQSVSDSSRSLSAKAAPPVKPSKPAALRVETTESKGNDTKLEAPLVVKRKPVPPLPEKPQRLSSVKGDPPAPAPLRRSQTDFLTPEAGSYSNSPTSSHPSGNEIGYTSATRNKGSGAYNQHTSPLATFTTSADLDSTSRSKQTPPPPPPPRRSTNQVTKSTPGTPSRATPPPLPPGPNQTPTFDSLLSRTPSSFAATPQSSSAPTPQPLYTYSSSSSSSAVPQPLPNKREELWRRRWARAADLLERQGVVLETWKVGEDVQDLCVRIVERAKREMK</sequence>
<dbReference type="GO" id="GO:0009411">
    <property type="term" value="P:response to UV"/>
    <property type="evidence" value="ECO:0007669"/>
    <property type="project" value="InterPro"/>
</dbReference>
<feature type="compositionally biased region" description="Polar residues" evidence="3">
    <location>
        <begin position="128"/>
        <end position="153"/>
    </location>
</feature>
<dbReference type="Gene3D" id="3.20.20.150">
    <property type="entry name" value="Divalent-metal-dependent TIM barrel enzymes"/>
    <property type="match status" value="1"/>
</dbReference>
<keyword evidence="5" id="KW-0255">Endonuclease</keyword>
<comment type="caution">
    <text evidence="5">The sequence shown here is derived from an EMBL/GenBank/DDBJ whole genome shotgun (WGS) entry which is preliminary data.</text>
</comment>
<keyword evidence="5" id="KW-0540">Nuclease</keyword>
<feature type="region of interest" description="Disordered" evidence="3">
    <location>
        <begin position="1385"/>
        <end position="1659"/>
    </location>
</feature>
<feature type="domain" description="Phosphatidate phosphatase APP1 catalytic" evidence="4">
    <location>
        <begin position="1212"/>
        <end position="1361"/>
    </location>
</feature>
<dbReference type="EMBL" id="PDNA01000217">
    <property type="protein sequence ID" value="PGH02890.1"/>
    <property type="molecule type" value="Genomic_DNA"/>
</dbReference>
<feature type="compositionally biased region" description="Pro residues" evidence="3">
    <location>
        <begin position="1600"/>
        <end position="1610"/>
    </location>
</feature>
<feature type="compositionally biased region" description="Polar residues" evidence="3">
    <location>
        <begin position="81"/>
        <end position="90"/>
    </location>
</feature>
<dbReference type="GO" id="GO:0004519">
    <property type="term" value="F:endonuclease activity"/>
    <property type="evidence" value="ECO:0007669"/>
    <property type="project" value="UniProtKB-KW"/>
</dbReference>
<organism evidence="5 6">
    <name type="scientific">Polytolypa hystricis (strain UAMH7299)</name>
    <dbReference type="NCBI Taxonomy" id="1447883"/>
    <lineage>
        <taxon>Eukaryota</taxon>
        <taxon>Fungi</taxon>
        <taxon>Dikarya</taxon>
        <taxon>Ascomycota</taxon>
        <taxon>Pezizomycotina</taxon>
        <taxon>Eurotiomycetes</taxon>
        <taxon>Eurotiomycetidae</taxon>
        <taxon>Onygenales</taxon>
        <taxon>Onygenales incertae sedis</taxon>
        <taxon>Polytolypa</taxon>
    </lineage>
</organism>
<feature type="region of interest" description="Disordered" evidence="3">
    <location>
        <begin position="224"/>
        <end position="247"/>
    </location>
</feature>
<evidence type="ECO:0000259" key="4">
    <source>
        <dbReference type="Pfam" id="PF09949"/>
    </source>
</evidence>
<dbReference type="Pfam" id="PF03851">
    <property type="entry name" value="UvdE"/>
    <property type="match status" value="1"/>
</dbReference>
<feature type="region of interest" description="Disordered" evidence="3">
    <location>
        <begin position="480"/>
        <end position="500"/>
    </location>
</feature>
<dbReference type="STRING" id="1447883.A0A2B7X223"/>
<keyword evidence="1" id="KW-0227">DNA damage</keyword>
<gene>
    <name evidence="5" type="ORF">AJ80_08788</name>
</gene>
<dbReference type="NCBIfam" id="TIGR00629">
    <property type="entry name" value="uvde"/>
    <property type="match status" value="1"/>
</dbReference>
<feature type="compositionally biased region" description="Low complexity" evidence="3">
    <location>
        <begin position="96"/>
        <end position="112"/>
    </location>
</feature>
<reference evidence="5 6" key="1">
    <citation type="submission" date="2017-10" db="EMBL/GenBank/DDBJ databases">
        <title>Comparative genomics in systemic dimorphic fungi from Ajellomycetaceae.</title>
        <authorList>
            <person name="Munoz J.F."/>
            <person name="Mcewen J.G."/>
            <person name="Clay O.K."/>
            <person name="Cuomo C.A."/>
        </authorList>
    </citation>
    <scope>NUCLEOTIDE SEQUENCE [LARGE SCALE GENOMIC DNA]</scope>
    <source>
        <strain evidence="5 6">UAMH7299</strain>
    </source>
</reference>
<dbReference type="Proteomes" id="UP000224634">
    <property type="component" value="Unassembled WGS sequence"/>
</dbReference>
<dbReference type="InterPro" id="IPR004601">
    <property type="entry name" value="UvdE"/>
</dbReference>